<proteinExistence type="predicted"/>
<dbReference type="Proteomes" id="UP000252086">
    <property type="component" value="Unassembled WGS sequence"/>
</dbReference>
<evidence type="ECO:0000313" key="3">
    <source>
        <dbReference type="Proteomes" id="UP000252086"/>
    </source>
</evidence>
<feature type="transmembrane region" description="Helical" evidence="1">
    <location>
        <begin position="20"/>
        <end position="48"/>
    </location>
</feature>
<gene>
    <name evidence="2" type="ORF">DFP76_104217</name>
</gene>
<accession>A0A366D1M5</accession>
<dbReference type="RefSeq" id="WP_113874351.1">
    <property type="nucleotide sequence ID" value="NZ_QNRF01000004.1"/>
</dbReference>
<dbReference type="OrthoDB" id="5290767at2"/>
<keyword evidence="1" id="KW-0472">Membrane</keyword>
<organism evidence="2 3">
    <name type="scientific">Marinomonas aquiplantarum</name>
    <dbReference type="NCBI Taxonomy" id="491951"/>
    <lineage>
        <taxon>Bacteria</taxon>
        <taxon>Pseudomonadati</taxon>
        <taxon>Pseudomonadota</taxon>
        <taxon>Gammaproteobacteria</taxon>
        <taxon>Oceanospirillales</taxon>
        <taxon>Oceanospirillaceae</taxon>
        <taxon>Marinomonas</taxon>
    </lineage>
</organism>
<dbReference type="PANTHER" id="PTHR14136">
    <property type="entry name" value="BTB_POZ DOMAIN-CONTAINING PROTEIN KCTD9"/>
    <property type="match status" value="1"/>
</dbReference>
<dbReference type="InterPro" id="IPR051082">
    <property type="entry name" value="Pentapeptide-BTB/POZ_domain"/>
</dbReference>
<dbReference type="PANTHER" id="PTHR14136:SF17">
    <property type="entry name" value="BTB_POZ DOMAIN-CONTAINING PROTEIN KCTD9"/>
    <property type="match status" value="1"/>
</dbReference>
<keyword evidence="1" id="KW-1133">Transmembrane helix</keyword>
<dbReference type="SUPFAM" id="SSF141571">
    <property type="entry name" value="Pentapeptide repeat-like"/>
    <property type="match status" value="1"/>
</dbReference>
<name>A0A366D1M5_9GAMM</name>
<dbReference type="EMBL" id="QNRF01000004">
    <property type="protein sequence ID" value="RBO83399.1"/>
    <property type="molecule type" value="Genomic_DNA"/>
</dbReference>
<keyword evidence="1" id="KW-0812">Transmembrane</keyword>
<feature type="transmembrane region" description="Helical" evidence="1">
    <location>
        <begin position="68"/>
        <end position="90"/>
    </location>
</feature>
<evidence type="ECO:0000256" key="1">
    <source>
        <dbReference type="SAM" id="Phobius"/>
    </source>
</evidence>
<dbReference type="Gene3D" id="2.160.20.80">
    <property type="entry name" value="E3 ubiquitin-protein ligase SopA"/>
    <property type="match status" value="1"/>
</dbReference>
<protein>
    <submittedName>
        <fullName evidence="2">Uncharacterized protein YjbI with pentapeptide repeats</fullName>
    </submittedName>
</protein>
<evidence type="ECO:0000313" key="2">
    <source>
        <dbReference type="EMBL" id="RBO83399.1"/>
    </source>
</evidence>
<sequence length="300" mass="33770">MDMKISSNIASCRKKIAEVFVSPVKTLITLSAILVVIIFFITACWGWVSDTVFPNTKLGLYDKSFWENFLVEMHGIVFELSIVGVLIIWLDSKRSKSNDIARLREDLDDFSTLDFPEINVKKLGHIKRLNAHKIKDIDVQNLILNHLKVKGVSIEGTRLIGLKIIEGSVINCLFNSVKMRSSNFQGSTLKGTSFIKCDLLKNDFTNTICKGVNFSGSCLERANFTNSNLQSATFRGCDVRFINFEGANLKQSSFKDAVNLTAEILVKAENIDHIKVPIEIMNELIKLRPDMKQYEIQAGN</sequence>
<reference evidence="2 3" key="1">
    <citation type="submission" date="2018-06" db="EMBL/GenBank/DDBJ databases">
        <title>Genomic Encyclopedia of Type Strains, Phase III (KMG-III): the genomes of soil and plant-associated and newly described type strains.</title>
        <authorList>
            <person name="Whitman W."/>
        </authorList>
    </citation>
    <scope>NUCLEOTIDE SEQUENCE [LARGE SCALE GENOMIC DNA]</scope>
    <source>
        <strain evidence="2 3">CECT 7732</strain>
    </source>
</reference>
<dbReference type="InterPro" id="IPR001646">
    <property type="entry name" value="5peptide_repeat"/>
</dbReference>
<dbReference type="AlphaFoldDB" id="A0A366D1M5"/>
<comment type="caution">
    <text evidence="2">The sequence shown here is derived from an EMBL/GenBank/DDBJ whole genome shotgun (WGS) entry which is preliminary data.</text>
</comment>
<keyword evidence="3" id="KW-1185">Reference proteome</keyword>
<dbReference type="Pfam" id="PF13599">
    <property type="entry name" value="Pentapeptide_4"/>
    <property type="match status" value="1"/>
</dbReference>